<reference evidence="1" key="1">
    <citation type="journal article" date="2024" name="Antonie Van Leeuwenhoek">
        <title>Bradyrhizobium ontarionense sp. nov., a novel bacterial symbiont isolated from Aeschynomene indica (Indian jointvetch), harbours photosynthesis, nitrogen fixation and nitrous oxide (N2O) reductase genes.</title>
        <authorList>
            <person name="Bromfield E.S.P."/>
            <person name="Cloutier S."/>
        </authorList>
    </citation>
    <scope>NUCLEOTIDE SEQUENCE</scope>
    <source>
        <strain evidence="1">A19</strain>
    </source>
</reference>
<accession>A0ABY3RI80</accession>
<proteinExistence type="predicted"/>
<evidence type="ECO:0000313" key="1">
    <source>
        <dbReference type="EMBL" id="UFZ06767.1"/>
    </source>
</evidence>
<dbReference type="EMBL" id="CP088156">
    <property type="protein sequence ID" value="UFZ06767.1"/>
    <property type="molecule type" value="Genomic_DNA"/>
</dbReference>
<organism evidence="1 2">
    <name type="scientific">Bradyrhizobium ontarionense</name>
    <dbReference type="NCBI Taxonomy" id="2898149"/>
    <lineage>
        <taxon>Bacteria</taxon>
        <taxon>Pseudomonadati</taxon>
        <taxon>Pseudomonadota</taxon>
        <taxon>Alphaproteobacteria</taxon>
        <taxon>Hyphomicrobiales</taxon>
        <taxon>Nitrobacteraceae</taxon>
        <taxon>Bradyrhizobium</taxon>
    </lineage>
</organism>
<dbReference type="RefSeq" id="WP_231326224.1">
    <property type="nucleotide sequence ID" value="NZ_CP088156.1"/>
</dbReference>
<sequence length="177" mass="19704">MSERSFSIAAGSTAFHPVAHYACPADVLNDTRLSAAEKRLIVSSWASDMYAVESQPHLRKIPGIARPLHLADILGALRRLDREDQPPRPRGGAAMRVVPRVVVEADGGASDAARGAAAVRLRPAARLRFSREANVRRYRKLLATRLADHERRFVERRLAEELQQLQDRPDFARTGHS</sequence>
<gene>
    <name evidence="1" type="ORF">LQG66_10895</name>
</gene>
<evidence type="ECO:0000313" key="2">
    <source>
        <dbReference type="Proteomes" id="UP001431010"/>
    </source>
</evidence>
<keyword evidence="2" id="KW-1185">Reference proteome</keyword>
<dbReference type="Proteomes" id="UP001431010">
    <property type="component" value="Chromosome"/>
</dbReference>
<protein>
    <submittedName>
        <fullName evidence="1">Uncharacterized protein</fullName>
    </submittedName>
</protein>
<name>A0ABY3RI80_9BRAD</name>